<sequence>MAEQAKRQQQQLDQGWKGQWREQLAGDDMRTGCHSKTLVFTASGIAWSDWSAELASPCLRRPGTKSAVPSPIELLLGPIHYRRPWLNCARRGNAGEREGPWPPPSRASDNDHPGLAVHALPS</sequence>
<dbReference type="AlphaFoldDB" id="A0A0C4E1W2"/>
<organism evidence="3 4">
    <name type="scientific">Magnaporthiopsis poae (strain ATCC 64411 / 73-15)</name>
    <name type="common">Kentucky bluegrass fungus</name>
    <name type="synonym">Magnaporthe poae</name>
    <dbReference type="NCBI Taxonomy" id="644358"/>
    <lineage>
        <taxon>Eukaryota</taxon>
        <taxon>Fungi</taxon>
        <taxon>Dikarya</taxon>
        <taxon>Ascomycota</taxon>
        <taxon>Pezizomycotina</taxon>
        <taxon>Sordariomycetes</taxon>
        <taxon>Sordariomycetidae</taxon>
        <taxon>Magnaporthales</taxon>
        <taxon>Magnaporthaceae</taxon>
        <taxon>Magnaporthiopsis</taxon>
    </lineage>
</organism>
<dbReference type="EMBL" id="GL876970">
    <property type="protein sequence ID" value="KLU87384.1"/>
    <property type="molecule type" value="Genomic_DNA"/>
</dbReference>
<feature type="region of interest" description="Disordered" evidence="1">
    <location>
        <begin position="91"/>
        <end position="122"/>
    </location>
</feature>
<reference evidence="3" key="5">
    <citation type="submission" date="2015-06" db="UniProtKB">
        <authorList>
            <consortium name="EnsemblFungi"/>
        </authorList>
    </citation>
    <scope>IDENTIFICATION</scope>
    <source>
        <strain evidence="3">ATCC 64411</strain>
    </source>
</reference>
<evidence type="ECO:0000256" key="1">
    <source>
        <dbReference type="SAM" id="MobiDB-lite"/>
    </source>
</evidence>
<evidence type="ECO:0000313" key="3">
    <source>
        <dbReference type="EnsemblFungi" id="MAPG_06384T0"/>
    </source>
</evidence>
<gene>
    <name evidence="2" type="ORF">MAPG_06384</name>
</gene>
<reference evidence="2" key="3">
    <citation type="submission" date="2011-03" db="EMBL/GenBank/DDBJ databases">
        <title>Annotation of Magnaporthe poae ATCC 64411.</title>
        <authorList>
            <person name="Ma L.-J."/>
            <person name="Dead R."/>
            <person name="Young S.K."/>
            <person name="Zeng Q."/>
            <person name="Gargeya S."/>
            <person name="Fitzgerald M."/>
            <person name="Haas B."/>
            <person name="Abouelleil A."/>
            <person name="Alvarado L."/>
            <person name="Arachchi H.M."/>
            <person name="Berlin A."/>
            <person name="Brown A."/>
            <person name="Chapman S.B."/>
            <person name="Chen Z."/>
            <person name="Dunbar C."/>
            <person name="Freedman E."/>
            <person name="Gearin G."/>
            <person name="Gellesch M."/>
            <person name="Goldberg J."/>
            <person name="Griggs A."/>
            <person name="Gujja S."/>
            <person name="Heiman D."/>
            <person name="Howarth C."/>
            <person name="Larson L."/>
            <person name="Lui A."/>
            <person name="MacDonald P.J.P."/>
            <person name="Mehta T."/>
            <person name="Montmayeur A."/>
            <person name="Murphy C."/>
            <person name="Neiman D."/>
            <person name="Pearson M."/>
            <person name="Priest M."/>
            <person name="Roberts A."/>
            <person name="Saif S."/>
            <person name="Shea T."/>
            <person name="Shenoy N."/>
            <person name="Sisk P."/>
            <person name="Stolte C."/>
            <person name="Sykes S."/>
            <person name="Yandava C."/>
            <person name="Wortman J."/>
            <person name="Nusbaum C."/>
            <person name="Birren B."/>
        </authorList>
    </citation>
    <scope>NUCLEOTIDE SEQUENCE</scope>
    <source>
        <strain evidence="2">ATCC 64411</strain>
    </source>
</reference>
<accession>A0A0C4E1W2</accession>
<protein>
    <submittedName>
        <fullName evidence="2 3">Uncharacterized protein</fullName>
    </submittedName>
</protein>
<reference evidence="4" key="2">
    <citation type="submission" date="2010-05" db="EMBL/GenBank/DDBJ databases">
        <title>The genome sequence of Magnaporthe poae strain ATCC 64411.</title>
        <authorList>
            <person name="Ma L.-J."/>
            <person name="Dead R."/>
            <person name="Young S."/>
            <person name="Zeng Q."/>
            <person name="Koehrsen M."/>
            <person name="Alvarado L."/>
            <person name="Berlin A."/>
            <person name="Chapman S.B."/>
            <person name="Chen Z."/>
            <person name="Freedman E."/>
            <person name="Gellesch M."/>
            <person name="Goldberg J."/>
            <person name="Griggs A."/>
            <person name="Gujja S."/>
            <person name="Heilman E.R."/>
            <person name="Heiman D."/>
            <person name="Hepburn T."/>
            <person name="Howarth C."/>
            <person name="Jen D."/>
            <person name="Larson L."/>
            <person name="Mehta T."/>
            <person name="Neiman D."/>
            <person name="Pearson M."/>
            <person name="Roberts A."/>
            <person name="Saif S."/>
            <person name="Shea T."/>
            <person name="Shenoy N."/>
            <person name="Sisk P."/>
            <person name="Stolte C."/>
            <person name="Sykes S."/>
            <person name="Walk T."/>
            <person name="White J."/>
            <person name="Yandava C."/>
            <person name="Haas B."/>
            <person name="Nusbaum C."/>
            <person name="Birren B."/>
        </authorList>
    </citation>
    <scope>NUCLEOTIDE SEQUENCE [LARGE SCALE GENOMIC DNA]</scope>
    <source>
        <strain evidence="4">ATCC 64411 / 73-15</strain>
    </source>
</reference>
<dbReference type="EnsemblFungi" id="MAPG_06384T0">
    <property type="protein sequence ID" value="MAPG_06384T0"/>
    <property type="gene ID" value="MAPG_06384"/>
</dbReference>
<evidence type="ECO:0000313" key="2">
    <source>
        <dbReference type="EMBL" id="KLU87384.1"/>
    </source>
</evidence>
<dbReference type="Proteomes" id="UP000011715">
    <property type="component" value="Unassembled WGS sequence"/>
</dbReference>
<reference evidence="2" key="1">
    <citation type="submission" date="2010-05" db="EMBL/GenBank/DDBJ databases">
        <title>The Genome Sequence of Magnaporthe poae strain ATCC 64411.</title>
        <authorList>
            <consortium name="The Broad Institute Genome Sequencing Platform"/>
            <consortium name="Broad Institute Genome Sequencing Center for Infectious Disease"/>
            <person name="Ma L.-J."/>
            <person name="Dead R."/>
            <person name="Young S."/>
            <person name="Zeng Q."/>
            <person name="Koehrsen M."/>
            <person name="Alvarado L."/>
            <person name="Berlin A."/>
            <person name="Chapman S.B."/>
            <person name="Chen Z."/>
            <person name="Freedman E."/>
            <person name="Gellesch M."/>
            <person name="Goldberg J."/>
            <person name="Griggs A."/>
            <person name="Gujja S."/>
            <person name="Heilman E.R."/>
            <person name="Heiman D."/>
            <person name="Hepburn T."/>
            <person name="Howarth C."/>
            <person name="Jen D."/>
            <person name="Larson L."/>
            <person name="Mehta T."/>
            <person name="Neiman D."/>
            <person name="Pearson M."/>
            <person name="Roberts A."/>
            <person name="Saif S."/>
            <person name="Shea T."/>
            <person name="Shenoy N."/>
            <person name="Sisk P."/>
            <person name="Stolte C."/>
            <person name="Sykes S."/>
            <person name="Walk T."/>
            <person name="White J."/>
            <person name="Yandava C."/>
            <person name="Haas B."/>
            <person name="Nusbaum C."/>
            <person name="Birren B."/>
        </authorList>
    </citation>
    <scope>NUCLEOTIDE SEQUENCE</scope>
    <source>
        <strain evidence="2">ATCC 64411</strain>
    </source>
</reference>
<keyword evidence="4" id="KW-1185">Reference proteome</keyword>
<proteinExistence type="predicted"/>
<name>A0A0C4E1W2_MAGP6</name>
<dbReference type="EMBL" id="ADBL01001547">
    <property type="status" value="NOT_ANNOTATED_CDS"/>
    <property type="molecule type" value="Genomic_DNA"/>
</dbReference>
<evidence type="ECO:0000313" key="4">
    <source>
        <dbReference type="Proteomes" id="UP000011715"/>
    </source>
</evidence>
<dbReference type="VEuPathDB" id="FungiDB:MAPG_06384"/>
<reference evidence="3" key="4">
    <citation type="journal article" date="2015" name="G3 (Bethesda)">
        <title>Genome sequences of three phytopathogenic species of the Magnaporthaceae family of fungi.</title>
        <authorList>
            <person name="Okagaki L.H."/>
            <person name="Nunes C.C."/>
            <person name="Sailsbery J."/>
            <person name="Clay B."/>
            <person name="Brown D."/>
            <person name="John T."/>
            <person name="Oh Y."/>
            <person name="Young N."/>
            <person name="Fitzgerald M."/>
            <person name="Haas B.J."/>
            <person name="Zeng Q."/>
            <person name="Young S."/>
            <person name="Adiconis X."/>
            <person name="Fan L."/>
            <person name="Levin J.Z."/>
            <person name="Mitchell T.K."/>
            <person name="Okubara P.A."/>
            <person name="Farman M.L."/>
            <person name="Kohn L.M."/>
            <person name="Birren B."/>
            <person name="Ma L.-J."/>
            <person name="Dean R.A."/>
        </authorList>
    </citation>
    <scope>NUCLEOTIDE SEQUENCE</scope>
    <source>
        <strain evidence="3">ATCC 64411 / 73-15</strain>
    </source>
</reference>